<evidence type="ECO:0000256" key="1">
    <source>
        <dbReference type="SAM" id="MobiDB-lite"/>
    </source>
</evidence>
<accession>A0ABD0UX13</accession>
<reference evidence="3 4" key="1">
    <citation type="journal article" date="2024" name="Plant Biotechnol. J.">
        <title>Dendrobium thyrsiflorum genome and its molecular insights into genes involved in important horticultural traits.</title>
        <authorList>
            <person name="Chen B."/>
            <person name="Wang J.Y."/>
            <person name="Zheng P.J."/>
            <person name="Li K.L."/>
            <person name="Liang Y.M."/>
            <person name="Chen X.F."/>
            <person name="Zhang C."/>
            <person name="Zhao X."/>
            <person name="He X."/>
            <person name="Zhang G.Q."/>
            <person name="Liu Z.J."/>
            <person name="Xu Q."/>
        </authorList>
    </citation>
    <scope>NUCLEOTIDE SEQUENCE [LARGE SCALE GENOMIC DNA]</scope>
    <source>
        <strain evidence="3">GZMU011</strain>
    </source>
</reference>
<dbReference type="Proteomes" id="UP001552299">
    <property type="component" value="Unassembled WGS sequence"/>
</dbReference>
<keyword evidence="4" id="KW-1185">Reference proteome</keyword>
<proteinExistence type="predicted"/>
<feature type="region of interest" description="Disordered" evidence="1">
    <location>
        <begin position="1"/>
        <end position="26"/>
    </location>
</feature>
<comment type="caution">
    <text evidence="3">The sequence shown here is derived from an EMBL/GenBank/DDBJ whole genome shotgun (WGS) entry which is preliminary data.</text>
</comment>
<feature type="transmembrane region" description="Helical" evidence="2">
    <location>
        <begin position="31"/>
        <end position="50"/>
    </location>
</feature>
<dbReference type="EMBL" id="JANQDX010000012">
    <property type="protein sequence ID" value="KAL0914917.1"/>
    <property type="molecule type" value="Genomic_DNA"/>
</dbReference>
<feature type="compositionally biased region" description="Polar residues" evidence="1">
    <location>
        <begin position="1"/>
        <end position="14"/>
    </location>
</feature>
<keyword evidence="2" id="KW-0812">Transmembrane</keyword>
<evidence type="ECO:0000313" key="4">
    <source>
        <dbReference type="Proteomes" id="UP001552299"/>
    </source>
</evidence>
<dbReference type="AlphaFoldDB" id="A0ABD0UX13"/>
<keyword evidence="2" id="KW-0472">Membrane</keyword>
<evidence type="ECO:0000313" key="3">
    <source>
        <dbReference type="EMBL" id="KAL0914917.1"/>
    </source>
</evidence>
<evidence type="ECO:0000256" key="2">
    <source>
        <dbReference type="SAM" id="Phobius"/>
    </source>
</evidence>
<organism evidence="3 4">
    <name type="scientific">Dendrobium thyrsiflorum</name>
    <name type="common">Pinecone-like raceme dendrobium</name>
    <name type="synonym">Orchid</name>
    <dbReference type="NCBI Taxonomy" id="117978"/>
    <lineage>
        <taxon>Eukaryota</taxon>
        <taxon>Viridiplantae</taxon>
        <taxon>Streptophyta</taxon>
        <taxon>Embryophyta</taxon>
        <taxon>Tracheophyta</taxon>
        <taxon>Spermatophyta</taxon>
        <taxon>Magnoliopsida</taxon>
        <taxon>Liliopsida</taxon>
        <taxon>Asparagales</taxon>
        <taxon>Orchidaceae</taxon>
        <taxon>Epidendroideae</taxon>
        <taxon>Malaxideae</taxon>
        <taxon>Dendrobiinae</taxon>
        <taxon>Dendrobium</taxon>
    </lineage>
</organism>
<sequence>MSLSENYKQTSHSSLRGDPSKEEKKERNYNYLANSSTIVGLSLLFLWSIAWRKANNWGTLCCRFKKKRTFSTDGHRDAG</sequence>
<keyword evidence="2" id="KW-1133">Transmembrane helix</keyword>
<protein>
    <submittedName>
        <fullName evidence="3">Uncharacterized protein</fullName>
    </submittedName>
</protein>
<name>A0ABD0UX13_DENTH</name>
<gene>
    <name evidence="3" type="ORF">M5K25_015307</name>
</gene>